<organism evidence="2 3">
    <name type="scientific">Ambispora leptoticha</name>
    <dbReference type="NCBI Taxonomy" id="144679"/>
    <lineage>
        <taxon>Eukaryota</taxon>
        <taxon>Fungi</taxon>
        <taxon>Fungi incertae sedis</taxon>
        <taxon>Mucoromycota</taxon>
        <taxon>Glomeromycotina</taxon>
        <taxon>Glomeromycetes</taxon>
        <taxon>Archaeosporales</taxon>
        <taxon>Ambisporaceae</taxon>
        <taxon>Ambispora</taxon>
    </lineage>
</organism>
<feature type="region of interest" description="Disordered" evidence="1">
    <location>
        <begin position="117"/>
        <end position="194"/>
    </location>
</feature>
<keyword evidence="3" id="KW-1185">Reference proteome</keyword>
<evidence type="ECO:0000256" key="1">
    <source>
        <dbReference type="SAM" id="MobiDB-lite"/>
    </source>
</evidence>
<sequence length="212" mass="24406">MGSYEAKKHAKRLLNTFKASNTFWNTVETIQTKQKELEVKKIEAVQSVFDEAISYTEEVFATAIENLKNEKKRSSAEFLKDKAPLRRVVTPRKESLSEYTAGSAKLLDQTNKDIFSDEEEVEESTSSKKAHNNSKQKRCQTRYGRDIPDYSEQGSDQEYKPEKRVCITRPDSRSHHAGKGDKPEIDNGKFEENYDEKTELFFESSDISTIQD</sequence>
<protein>
    <submittedName>
        <fullName evidence="2">6879_t:CDS:1</fullName>
    </submittedName>
</protein>
<reference evidence="2" key="1">
    <citation type="submission" date="2021-06" db="EMBL/GenBank/DDBJ databases">
        <authorList>
            <person name="Kallberg Y."/>
            <person name="Tangrot J."/>
            <person name="Rosling A."/>
        </authorList>
    </citation>
    <scope>NUCLEOTIDE SEQUENCE</scope>
    <source>
        <strain evidence="2">FL130A</strain>
    </source>
</reference>
<accession>A0A9N9CVE7</accession>
<dbReference type="OrthoDB" id="2442778at2759"/>
<dbReference type="AlphaFoldDB" id="A0A9N9CVE7"/>
<proteinExistence type="predicted"/>
<dbReference type="Proteomes" id="UP000789508">
    <property type="component" value="Unassembled WGS sequence"/>
</dbReference>
<gene>
    <name evidence="2" type="ORF">ALEPTO_LOCUS8755</name>
</gene>
<dbReference type="EMBL" id="CAJVPS010005515">
    <property type="protein sequence ID" value="CAG8615872.1"/>
    <property type="molecule type" value="Genomic_DNA"/>
</dbReference>
<feature type="compositionally biased region" description="Basic residues" evidence="1">
    <location>
        <begin position="128"/>
        <end position="140"/>
    </location>
</feature>
<evidence type="ECO:0000313" key="2">
    <source>
        <dbReference type="EMBL" id="CAG8615872.1"/>
    </source>
</evidence>
<comment type="caution">
    <text evidence="2">The sequence shown here is derived from an EMBL/GenBank/DDBJ whole genome shotgun (WGS) entry which is preliminary data.</text>
</comment>
<evidence type="ECO:0000313" key="3">
    <source>
        <dbReference type="Proteomes" id="UP000789508"/>
    </source>
</evidence>
<name>A0A9N9CVE7_9GLOM</name>
<feature type="compositionally biased region" description="Basic and acidic residues" evidence="1">
    <location>
        <begin position="157"/>
        <end position="194"/>
    </location>
</feature>